<gene>
    <name evidence="2" type="ORF">CVE23_03105</name>
</gene>
<dbReference type="Proteomes" id="UP000231901">
    <property type="component" value="Chromosome"/>
</dbReference>
<evidence type="ECO:0000256" key="1">
    <source>
        <dbReference type="SAM" id="Phobius"/>
    </source>
</evidence>
<feature type="transmembrane region" description="Helical" evidence="1">
    <location>
        <begin position="17"/>
        <end position="35"/>
    </location>
</feature>
<keyword evidence="1" id="KW-1133">Transmembrane helix</keyword>
<reference evidence="3" key="1">
    <citation type="journal article" date="2018" name="Genome Announc.">
        <title>Complete genome sequence of a Dickeya fangzhongdai type strain causing bleeding canker of pear tree trunks.</title>
        <authorList>
            <person name="Zhao Y."/>
            <person name="Tian Y."/>
            <person name="Li X."/>
            <person name="Hu B."/>
        </authorList>
    </citation>
    <scope>NUCLEOTIDE SEQUENCE [LARGE SCALE GENOMIC DNA]</scope>
    <source>
        <strain evidence="3">DSM 101947</strain>
    </source>
</reference>
<evidence type="ECO:0000313" key="2">
    <source>
        <dbReference type="EMBL" id="ATZ93051.1"/>
    </source>
</evidence>
<dbReference type="AlphaFoldDB" id="A0A2K8QHV7"/>
<keyword evidence="1" id="KW-0472">Membrane</keyword>
<protein>
    <submittedName>
        <fullName evidence="2">Uncharacterized protein</fullName>
    </submittedName>
</protein>
<evidence type="ECO:0000313" key="3">
    <source>
        <dbReference type="Proteomes" id="UP000231901"/>
    </source>
</evidence>
<sequence>MKKVKTKRHVYKALTPIQWSLIWLSVIIAGGFLYLSRIGGFKHKSQIDDMVTDVPVTASTETVYPDDSF</sequence>
<dbReference type="KEGG" id="dfn:CVE23_03105"/>
<dbReference type="EMBL" id="CP025003">
    <property type="protein sequence ID" value="ATZ93051.1"/>
    <property type="molecule type" value="Genomic_DNA"/>
</dbReference>
<proteinExistence type="predicted"/>
<keyword evidence="3" id="KW-1185">Reference proteome</keyword>
<accession>A0A2K8QHV7</accession>
<organism evidence="2 3">
    <name type="scientific">Dickeya fangzhongdai</name>
    <dbReference type="NCBI Taxonomy" id="1778540"/>
    <lineage>
        <taxon>Bacteria</taxon>
        <taxon>Pseudomonadati</taxon>
        <taxon>Pseudomonadota</taxon>
        <taxon>Gammaproteobacteria</taxon>
        <taxon>Enterobacterales</taxon>
        <taxon>Pectobacteriaceae</taxon>
        <taxon>Dickeya</taxon>
    </lineage>
</organism>
<name>A0A2K8QHV7_9GAMM</name>
<keyword evidence="1" id="KW-0812">Transmembrane</keyword>